<protein>
    <submittedName>
        <fullName evidence="5">Gas vesicle protein</fullName>
    </submittedName>
</protein>
<feature type="region of interest" description="Disordered" evidence="4">
    <location>
        <begin position="103"/>
        <end position="165"/>
    </location>
</feature>
<gene>
    <name evidence="5" type="ORF">ACFF45_24610</name>
</gene>
<dbReference type="Pfam" id="PF00741">
    <property type="entry name" value="Gas_vesicle"/>
    <property type="match status" value="1"/>
</dbReference>
<dbReference type="InterPro" id="IPR018493">
    <property type="entry name" value="GvpA-like_CS"/>
</dbReference>
<evidence type="ECO:0000313" key="5">
    <source>
        <dbReference type="EMBL" id="MFB9465802.1"/>
    </source>
</evidence>
<dbReference type="PANTHER" id="PTHR35344">
    <property type="entry name" value="GAS VESICLE STRUCTURAL PROTEIN 2-RELATED"/>
    <property type="match status" value="1"/>
</dbReference>
<dbReference type="EMBL" id="JBHMCY010000053">
    <property type="protein sequence ID" value="MFB9465802.1"/>
    <property type="molecule type" value="Genomic_DNA"/>
</dbReference>
<keyword evidence="6" id="KW-1185">Reference proteome</keyword>
<feature type="compositionally biased region" description="Basic and acidic residues" evidence="4">
    <location>
        <begin position="128"/>
        <end position="150"/>
    </location>
</feature>
<reference evidence="5 6" key="1">
    <citation type="submission" date="2024-09" db="EMBL/GenBank/DDBJ databases">
        <authorList>
            <person name="Sun Q."/>
            <person name="Mori K."/>
        </authorList>
    </citation>
    <scope>NUCLEOTIDE SEQUENCE [LARGE SCALE GENOMIC DNA]</scope>
    <source>
        <strain evidence="5 6">JCM 6917</strain>
    </source>
</reference>
<evidence type="ECO:0000256" key="2">
    <source>
        <dbReference type="ARBA" id="ARBA00035108"/>
    </source>
</evidence>
<dbReference type="PANTHER" id="PTHR35344:SF4">
    <property type="entry name" value="GAS VESICLE PROTEIN A1"/>
    <property type="match status" value="1"/>
</dbReference>
<proteinExistence type="inferred from homology"/>
<dbReference type="InterPro" id="IPR050530">
    <property type="entry name" value="GvpA"/>
</dbReference>
<evidence type="ECO:0000313" key="6">
    <source>
        <dbReference type="Proteomes" id="UP001589709"/>
    </source>
</evidence>
<comment type="subcellular location">
    <subcellularLocation>
        <location evidence="2">Gas vesicle</location>
    </subcellularLocation>
</comment>
<evidence type="ECO:0000256" key="3">
    <source>
        <dbReference type="ARBA" id="ARBA00035646"/>
    </source>
</evidence>
<evidence type="ECO:0000256" key="4">
    <source>
        <dbReference type="SAM" id="MobiDB-lite"/>
    </source>
</evidence>
<evidence type="ECO:0000256" key="1">
    <source>
        <dbReference type="ARBA" id="ARBA00022987"/>
    </source>
</evidence>
<dbReference type="PROSITE" id="PS00234">
    <property type="entry name" value="GAS_VESICLE_A_1"/>
    <property type="match status" value="1"/>
</dbReference>
<dbReference type="RefSeq" id="WP_381348623.1">
    <property type="nucleotide sequence ID" value="NZ_JBHMCY010000053.1"/>
</dbReference>
<name>A0ABV5N692_9ACTN</name>
<organism evidence="5 6">
    <name type="scientific">Streptomyces cinereospinus</name>
    <dbReference type="NCBI Taxonomy" id="285561"/>
    <lineage>
        <taxon>Bacteria</taxon>
        <taxon>Bacillati</taxon>
        <taxon>Actinomycetota</taxon>
        <taxon>Actinomycetes</taxon>
        <taxon>Kitasatosporales</taxon>
        <taxon>Streptomycetaceae</taxon>
        <taxon>Streptomyces</taxon>
    </lineage>
</organism>
<accession>A0ABV5N692</accession>
<comment type="caution">
    <text evidence="5">The sequence shown here is derived from an EMBL/GenBank/DDBJ whole genome shotgun (WGS) entry which is preliminary data.</text>
</comment>
<dbReference type="Proteomes" id="UP001589709">
    <property type="component" value="Unassembled WGS sequence"/>
</dbReference>
<dbReference type="PROSITE" id="PS00669">
    <property type="entry name" value="GAS_VESICLE_A_2"/>
    <property type="match status" value="1"/>
</dbReference>
<comment type="similarity">
    <text evidence="3">Belongs to the gas vesicle GvpA family.</text>
</comment>
<dbReference type="InterPro" id="IPR000638">
    <property type="entry name" value="Gas-vesicle_GvpA-like"/>
</dbReference>
<keyword evidence="1" id="KW-0304">Gas vesicle</keyword>
<sequence length="165" mass="18917">MTDPPSTGPSPARTLQPYGQGSSANLADILERVLDKGIVIVGDIKIDLLDIELLTIRLRLLVASVDKAKEIGIDWWERDPALSSRADGTRDLKEQNARLREEVRELRRQMASQTELPEGAAGSRRRARDRDPDQEREREREREREPGAEPRRKKRRTTEDDEGRR</sequence>